<name>A0A6G0VJF4_APHCR</name>
<organism evidence="1 2">
    <name type="scientific">Aphis craccivora</name>
    <name type="common">Cowpea aphid</name>
    <dbReference type="NCBI Taxonomy" id="307492"/>
    <lineage>
        <taxon>Eukaryota</taxon>
        <taxon>Metazoa</taxon>
        <taxon>Ecdysozoa</taxon>
        <taxon>Arthropoda</taxon>
        <taxon>Hexapoda</taxon>
        <taxon>Insecta</taxon>
        <taxon>Pterygota</taxon>
        <taxon>Neoptera</taxon>
        <taxon>Paraneoptera</taxon>
        <taxon>Hemiptera</taxon>
        <taxon>Sternorrhyncha</taxon>
        <taxon>Aphidomorpha</taxon>
        <taxon>Aphidoidea</taxon>
        <taxon>Aphididae</taxon>
        <taxon>Aphidini</taxon>
        <taxon>Aphis</taxon>
        <taxon>Aphis</taxon>
    </lineage>
</organism>
<sequence>MEGEIWAAMSSHRASTAAVPRTPHPPDYCVPRYILDSERNDECIDFTMMYAFFFVSVYSITSRNNASTSNFGGGFRWQNEFLKVKSKHSPAVFKKIEKNKKKKMTENGYFYAKPVFDQIDFFVWLLEIFTKFLCQCHLYTEVNNSNHRAPQNDFILFYSYQSLVLFTLSLTCHLDVSATSSSESEDEENQITTEMLTIPIMT</sequence>
<gene>
    <name evidence="1" type="ORF">FWK35_00030120</name>
</gene>
<comment type="caution">
    <text evidence="1">The sequence shown here is derived from an EMBL/GenBank/DDBJ whole genome shotgun (WGS) entry which is preliminary data.</text>
</comment>
<evidence type="ECO:0000313" key="1">
    <source>
        <dbReference type="EMBL" id="KAF0690467.1"/>
    </source>
</evidence>
<dbReference type="Proteomes" id="UP000478052">
    <property type="component" value="Unassembled WGS sequence"/>
</dbReference>
<evidence type="ECO:0000313" key="2">
    <source>
        <dbReference type="Proteomes" id="UP000478052"/>
    </source>
</evidence>
<dbReference type="EMBL" id="VUJU01016226">
    <property type="protein sequence ID" value="KAF0690467.1"/>
    <property type="molecule type" value="Genomic_DNA"/>
</dbReference>
<dbReference type="AlphaFoldDB" id="A0A6G0VJF4"/>
<reference evidence="1 2" key="1">
    <citation type="submission" date="2019-08" db="EMBL/GenBank/DDBJ databases">
        <title>Whole genome of Aphis craccivora.</title>
        <authorList>
            <person name="Voronova N.V."/>
            <person name="Shulinski R.S."/>
            <person name="Bandarenka Y.V."/>
            <person name="Zhorov D.G."/>
            <person name="Warner D."/>
        </authorList>
    </citation>
    <scope>NUCLEOTIDE SEQUENCE [LARGE SCALE GENOMIC DNA]</scope>
    <source>
        <strain evidence="1">180601</strain>
        <tissue evidence="1">Whole Body</tissue>
    </source>
</reference>
<accession>A0A6G0VJF4</accession>
<protein>
    <submittedName>
        <fullName evidence="1">Uncharacterized protein</fullName>
    </submittedName>
</protein>
<keyword evidence="2" id="KW-1185">Reference proteome</keyword>
<proteinExistence type="predicted"/>